<accession>A0A0G0LPZ1</accession>
<dbReference type="GO" id="GO:0008168">
    <property type="term" value="F:methyltransferase activity"/>
    <property type="evidence" value="ECO:0007669"/>
    <property type="project" value="UniProtKB-KW"/>
</dbReference>
<dbReference type="InterPro" id="IPR050320">
    <property type="entry name" value="N5-glutamine_MTase"/>
</dbReference>
<name>A0A0G0LPZ1_UNCC2</name>
<dbReference type="Pfam" id="PF05175">
    <property type="entry name" value="MTS"/>
    <property type="match status" value="1"/>
</dbReference>
<dbReference type="Gene3D" id="3.40.50.150">
    <property type="entry name" value="Vaccinia Virus protein VP39"/>
    <property type="match status" value="1"/>
</dbReference>
<dbReference type="CDD" id="cd02440">
    <property type="entry name" value="AdoMet_MTases"/>
    <property type="match status" value="1"/>
</dbReference>
<evidence type="ECO:0000259" key="2">
    <source>
        <dbReference type="Pfam" id="PF05175"/>
    </source>
</evidence>
<dbReference type="PANTHER" id="PTHR18895:SF74">
    <property type="entry name" value="MTRF1L RELEASE FACTOR GLUTAMINE METHYLTRANSFERASE"/>
    <property type="match status" value="1"/>
</dbReference>
<keyword evidence="3" id="KW-0808">Transferase</keyword>
<organism evidence="3 4">
    <name type="scientific">candidate division CPR2 bacterium GW2011_GWC2_39_10</name>
    <dbReference type="NCBI Taxonomy" id="1618345"/>
    <lineage>
        <taxon>Bacteria</taxon>
        <taxon>Bacteria division CPR2</taxon>
    </lineage>
</organism>
<reference evidence="3 4" key="1">
    <citation type="journal article" date="2015" name="Nature">
        <title>rRNA introns, odd ribosomes, and small enigmatic genomes across a large radiation of phyla.</title>
        <authorList>
            <person name="Brown C.T."/>
            <person name="Hug L.A."/>
            <person name="Thomas B.C."/>
            <person name="Sharon I."/>
            <person name="Castelle C.J."/>
            <person name="Singh A."/>
            <person name="Wilkins M.J."/>
            <person name="Williams K.H."/>
            <person name="Banfield J.F."/>
        </authorList>
    </citation>
    <scope>NUCLEOTIDE SEQUENCE [LARGE SCALE GENOMIC DNA]</scope>
</reference>
<evidence type="ECO:0000256" key="1">
    <source>
        <dbReference type="SAM" id="Coils"/>
    </source>
</evidence>
<dbReference type="SUPFAM" id="SSF53335">
    <property type="entry name" value="S-adenosyl-L-methionine-dependent methyltransferases"/>
    <property type="match status" value="1"/>
</dbReference>
<protein>
    <submittedName>
        <fullName evidence="3">Methylase</fullName>
    </submittedName>
</protein>
<dbReference type="AlphaFoldDB" id="A0A0G0LPZ1"/>
<dbReference type="PANTHER" id="PTHR18895">
    <property type="entry name" value="HEMK METHYLTRANSFERASE"/>
    <property type="match status" value="1"/>
</dbReference>
<comment type="caution">
    <text evidence="3">The sequence shown here is derived from an EMBL/GenBank/DDBJ whole genome shotgun (WGS) entry which is preliminary data.</text>
</comment>
<dbReference type="InterPro" id="IPR007848">
    <property type="entry name" value="Small_mtfrase_dom"/>
</dbReference>
<evidence type="ECO:0000313" key="4">
    <source>
        <dbReference type="Proteomes" id="UP000034207"/>
    </source>
</evidence>
<feature type="domain" description="Methyltransferase small" evidence="2">
    <location>
        <begin position="50"/>
        <end position="187"/>
    </location>
</feature>
<dbReference type="EMBL" id="LBVV01000013">
    <property type="protein sequence ID" value="KKQ93973.1"/>
    <property type="molecule type" value="Genomic_DNA"/>
</dbReference>
<keyword evidence="3" id="KW-0489">Methyltransferase</keyword>
<dbReference type="GO" id="GO:0032259">
    <property type="term" value="P:methylation"/>
    <property type="evidence" value="ECO:0007669"/>
    <property type="project" value="UniProtKB-KW"/>
</dbReference>
<dbReference type="InterPro" id="IPR029063">
    <property type="entry name" value="SAM-dependent_MTases_sf"/>
</dbReference>
<gene>
    <name evidence="3" type="ORF">UT18_C0013G0020</name>
</gene>
<feature type="coiled-coil region" evidence="1">
    <location>
        <begin position="4"/>
        <end position="31"/>
    </location>
</feature>
<proteinExistence type="predicted"/>
<keyword evidence="1" id="KW-0175">Coiled coil</keyword>
<dbReference type="STRING" id="1618345.UT18_C0013G0020"/>
<dbReference type="Proteomes" id="UP000034207">
    <property type="component" value="Unassembled WGS sequence"/>
</dbReference>
<evidence type="ECO:0000313" key="3">
    <source>
        <dbReference type="EMBL" id="KKQ93973.1"/>
    </source>
</evidence>
<sequence length="223" mass="25397">MIDKKLLEDTIEAQSKRLERMKSRKENYKIEVRGKEFIVLPRVFYPGTDSILMIETVKFDPEDTVLDSCAGTGMFSVFAANEAKKVVAVDVNKAAVENVKENAKLHKLDDKITAMAGDLFPDFEIKFDKISINPPYTDNSAADVVEKSVWDEGNKTTRKFFKKVKGYLNEDGKIFLSWANFADYNFIESLIKDSGFSFKIIGKAGEGERNYRIYEIDREGSQK</sequence>